<evidence type="ECO:0000313" key="2">
    <source>
        <dbReference type="Proteomes" id="UP001064489"/>
    </source>
</evidence>
<reference evidence="1" key="1">
    <citation type="journal article" date="2022" name="Plant J.">
        <title>Strategies of tolerance reflected in two North American maple genomes.</title>
        <authorList>
            <person name="McEvoy S.L."/>
            <person name="Sezen U.U."/>
            <person name="Trouern-Trend A."/>
            <person name="McMahon S.M."/>
            <person name="Schaberg P.G."/>
            <person name="Yang J."/>
            <person name="Wegrzyn J.L."/>
            <person name="Swenson N.G."/>
        </authorList>
    </citation>
    <scope>NUCLEOTIDE SEQUENCE</scope>
    <source>
        <strain evidence="1">91603</strain>
    </source>
</reference>
<organism evidence="1 2">
    <name type="scientific">Acer negundo</name>
    <name type="common">Box elder</name>
    <dbReference type="NCBI Taxonomy" id="4023"/>
    <lineage>
        <taxon>Eukaryota</taxon>
        <taxon>Viridiplantae</taxon>
        <taxon>Streptophyta</taxon>
        <taxon>Embryophyta</taxon>
        <taxon>Tracheophyta</taxon>
        <taxon>Spermatophyta</taxon>
        <taxon>Magnoliopsida</taxon>
        <taxon>eudicotyledons</taxon>
        <taxon>Gunneridae</taxon>
        <taxon>Pentapetalae</taxon>
        <taxon>rosids</taxon>
        <taxon>malvids</taxon>
        <taxon>Sapindales</taxon>
        <taxon>Sapindaceae</taxon>
        <taxon>Hippocastanoideae</taxon>
        <taxon>Acereae</taxon>
        <taxon>Acer</taxon>
    </lineage>
</organism>
<gene>
    <name evidence="1" type="ORF">LWI28_001316</name>
</gene>
<dbReference type="Proteomes" id="UP001064489">
    <property type="component" value="Chromosome 9"/>
</dbReference>
<name>A0AAD5JGL3_ACENE</name>
<comment type="caution">
    <text evidence="1">The sequence shown here is derived from an EMBL/GenBank/DDBJ whole genome shotgun (WGS) entry which is preliminary data.</text>
</comment>
<dbReference type="EMBL" id="JAJSOW010000001">
    <property type="protein sequence ID" value="KAI9200001.1"/>
    <property type="molecule type" value="Genomic_DNA"/>
</dbReference>
<reference evidence="1" key="2">
    <citation type="submission" date="2023-02" db="EMBL/GenBank/DDBJ databases">
        <authorList>
            <person name="Swenson N.G."/>
            <person name="Wegrzyn J.L."/>
            <person name="Mcevoy S.L."/>
        </authorList>
    </citation>
    <scope>NUCLEOTIDE SEQUENCE</scope>
    <source>
        <strain evidence="1">91603</strain>
        <tissue evidence="1">Leaf</tissue>
    </source>
</reference>
<evidence type="ECO:0000313" key="1">
    <source>
        <dbReference type="EMBL" id="KAI9200001.1"/>
    </source>
</evidence>
<sequence length="117" mass="13188">MSRIIVDPNKQLLQFQSPPPSHTHLSLNSRGSPVSPGHRFLVLRQPLVKEELLRFFSRPSDILRHGFEHNESLTFGFEKDQASGAAKASGFDAKMFFLVMKKLESVMGSSKWCSKSN</sequence>
<proteinExistence type="predicted"/>
<accession>A0AAD5JGL3</accession>
<protein>
    <submittedName>
        <fullName evidence="1">Uncharacterized protein</fullName>
    </submittedName>
</protein>
<keyword evidence="2" id="KW-1185">Reference proteome</keyword>
<dbReference type="AlphaFoldDB" id="A0AAD5JGL3"/>